<evidence type="ECO:0000313" key="3">
    <source>
        <dbReference type="Proteomes" id="UP000184292"/>
    </source>
</evidence>
<keyword evidence="3" id="KW-1185">Reference proteome</keyword>
<dbReference type="SUPFAM" id="SSF55826">
    <property type="entry name" value="YbaK/ProRS associated domain"/>
    <property type="match status" value="1"/>
</dbReference>
<protein>
    <submittedName>
        <fullName evidence="2">Cys-tRNA(Pro) deacylase, prolyl-tRNA editing enzyme YbaK/EbsC</fullName>
    </submittedName>
</protein>
<dbReference type="InterPro" id="IPR007214">
    <property type="entry name" value="YbaK/aa-tRNA-synth-assoc-dom"/>
</dbReference>
<accession>A0A1M6AI92</accession>
<dbReference type="Pfam" id="PF04073">
    <property type="entry name" value="tRNA_edit"/>
    <property type="match status" value="1"/>
</dbReference>
<dbReference type="STRING" id="1447782.SAMN05444417_0444"/>
<dbReference type="GO" id="GO:0002161">
    <property type="term" value="F:aminoacyl-tRNA deacylase activity"/>
    <property type="evidence" value="ECO:0007669"/>
    <property type="project" value="InterPro"/>
</dbReference>
<sequence>MSKSLARVAAALQEAGLTEGPREVGESRMALQAARAVGCELDQIAKSIVFVGARSRRTYLFLTAGGNRVSPEKAADLVGEPLAAANGAEVRERTGFAIGGVSPVGATGPMTILLDPRLTGFDIVWAAAGTPRHVFPISPADLQRITGAAPGDFTE</sequence>
<dbReference type="RefSeq" id="WP_073326143.1">
    <property type="nucleotide sequence ID" value="NZ_FQYO01000001.1"/>
</dbReference>
<name>A0A1M6AI92_9RHOB</name>
<reference evidence="2 3" key="1">
    <citation type="submission" date="2016-11" db="EMBL/GenBank/DDBJ databases">
        <authorList>
            <person name="Jaros S."/>
            <person name="Januszkiewicz K."/>
            <person name="Wedrychowicz H."/>
        </authorList>
    </citation>
    <scope>NUCLEOTIDE SEQUENCE [LARGE SCALE GENOMIC DNA]</scope>
    <source>
        <strain evidence="2 3">DSM 100565</strain>
    </source>
</reference>
<dbReference type="OrthoDB" id="9798760at2"/>
<dbReference type="Gene3D" id="3.90.960.10">
    <property type="entry name" value="YbaK/aminoacyl-tRNA synthetase-associated domain"/>
    <property type="match status" value="1"/>
</dbReference>
<gene>
    <name evidence="2" type="ORF">SAMN05444417_0444</name>
</gene>
<dbReference type="CDD" id="cd04333">
    <property type="entry name" value="ProX_deacylase"/>
    <property type="match status" value="1"/>
</dbReference>
<proteinExistence type="predicted"/>
<evidence type="ECO:0000259" key="1">
    <source>
        <dbReference type="Pfam" id="PF04073"/>
    </source>
</evidence>
<organism evidence="2 3">
    <name type="scientific">Wenxinia saemankumensis</name>
    <dbReference type="NCBI Taxonomy" id="1447782"/>
    <lineage>
        <taxon>Bacteria</taxon>
        <taxon>Pseudomonadati</taxon>
        <taxon>Pseudomonadota</taxon>
        <taxon>Alphaproteobacteria</taxon>
        <taxon>Rhodobacterales</taxon>
        <taxon>Roseobacteraceae</taxon>
        <taxon>Wenxinia</taxon>
    </lineage>
</organism>
<dbReference type="InterPro" id="IPR036754">
    <property type="entry name" value="YbaK/aa-tRNA-synt-asso_dom_sf"/>
</dbReference>
<dbReference type="EMBL" id="FQYO01000001">
    <property type="protein sequence ID" value="SHI36101.1"/>
    <property type="molecule type" value="Genomic_DNA"/>
</dbReference>
<dbReference type="PANTHER" id="PTHR30411:SF1">
    <property type="entry name" value="CYTOPLASMIC PROTEIN"/>
    <property type="match status" value="1"/>
</dbReference>
<dbReference type="AlphaFoldDB" id="A0A1M6AI92"/>
<evidence type="ECO:0000313" key="2">
    <source>
        <dbReference type="EMBL" id="SHI36101.1"/>
    </source>
</evidence>
<dbReference type="PANTHER" id="PTHR30411">
    <property type="entry name" value="CYTOPLASMIC PROTEIN"/>
    <property type="match status" value="1"/>
</dbReference>
<dbReference type="Proteomes" id="UP000184292">
    <property type="component" value="Unassembled WGS sequence"/>
</dbReference>
<feature type="domain" description="YbaK/aminoacyl-tRNA synthetase-associated" evidence="1">
    <location>
        <begin position="32"/>
        <end position="145"/>
    </location>
</feature>